<dbReference type="FunFam" id="3.40.50.720:FF:000084">
    <property type="entry name" value="Short-chain dehydrogenase reductase"/>
    <property type="match status" value="1"/>
</dbReference>
<comment type="similarity">
    <text evidence="1">Belongs to the short-chain dehydrogenases/reductases (SDR) family.</text>
</comment>
<evidence type="ECO:0000313" key="3">
    <source>
        <dbReference type="EMBL" id="PVZ70172.1"/>
    </source>
</evidence>
<evidence type="ECO:0000256" key="2">
    <source>
        <dbReference type="ARBA" id="ARBA00023002"/>
    </source>
</evidence>
<name>A0A2V1H168_9GAMM</name>
<keyword evidence="2" id="KW-0560">Oxidoreductase</keyword>
<comment type="caution">
    <text evidence="3">The sequence shown here is derived from an EMBL/GenBank/DDBJ whole genome shotgun (WGS) entry which is preliminary data.</text>
</comment>
<organism evidence="3 4">
    <name type="scientific">Pelagibaculum spongiae</name>
    <dbReference type="NCBI Taxonomy" id="2080658"/>
    <lineage>
        <taxon>Bacteria</taxon>
        <taxon>Pseudomonadati</taxon>
        <taxon>Pseudomonadota</taxon>
        <taxon>Gammaproteobacteria</taxon>
        <taxon>Oceanospirillales</taxon>
        <taxon>Pelagibaculum</taxon>
    </lineage>
</organism>
<reference evidence="3 4" key="1">
    <citation type="submission" date="2018-04" db="EMBL/GenBank/DDBJ databases">
        <title>Thalassorhabdus spongiae gen. nov., sp. nov., isolated from a marine sponge in South-West Iceland.</title>
        <authorList>
            <person name="Knobloch S."/>
            <person name="Daussin A."/>
            <person name="Johannsson R."/>
            <person name="Marteinsson V.T."/>
        </authorList>
    </citation>
    <scope>NUCLEOTIDE SEQUENCE [LARGE SCALE GENOMIC DNA]</scope>
    <source>
        <strain evidence="3 4">Hp12</strain>
    </source>
</reference>
<dbReference type="Proteomes" id="UP000244906">
    <property type="component" value="Unassembled WGS sequence"/>
</dbReference>
<dbReference type="InterPro" id="IPR036291">
    <property type="entry name" value="NAD(P)-bd_dom_sf"/>
</dbReference>
<dbReference type="SUPFAM" id="SSF51735">
    <property type="entry name" value="NAD(P)-binding Rossmann-fold domains"/>
    <property type="match status" value="1"/>
</dbReference>
<dbReference type="PRINTS" id="PR00081">
    <property type="entry name" value="GDHRDH"/>
</dbReference>
<dbReference type="CDD" id="cd05233">
    <property type="entry name" value="SDR_c"/>
    <property type="match status" value="1"/>
</dbReference>
<dbReference type="PRINTS" id="PR00080">
    <property type="entry name" value="SDRFAMILY"/>
</dbReference>
<dbReference type="Pfam" id="PF13561">
    <property type="entry name" value="adh_short_C2"/>
    <property type="match status" value="1"/>
</dbReference>
<dbReference type="InterPro" id="IPR051122">
    <property type="entry name" value="SDR_DHRS6-like"/>
</dbReference>
<dbReference type="InterPro" id="IPR002347">
    <property type="entry name" value="SDR_fam"/>
</dbReference>
<sequence>MVAPFFINRDNRMFNDFQNKHVVVTGASSGIGFAVAEAFVNHGAIVYIVAKNDDIFIAEKKLQKLSNKKVTALKCDISCNESLKNEFSKIDTIDVFIANAGVEFPTPINDNSNENMENFQNIINTNVTGTYLSIKNAIDKIPDRGCILITSSIWGKTAVPEFSAYISSKHANLGLMKVLAKELGTREIRVNAVCPGWVKTAPAMHSLKKMALHQNTSQETLLNELASEQCFGEVQEPNDVALCYLMLASSYAINITGQAVNADRGALVV</sequence>
<protein>
    <submittedName>
        <fullName evidence="3">3-beta hydroxysteroid dehydrogenase</fullName>
    </submittedName>
</protein>
<dbReference type="AlphaFoldDB" id="A0A2V1H168"/>
<accession>A0A2V1H168</accession>
<dbReference type="PANTHER" id="PTHR43477">
    <property type="entry name" value="DIHYDROANTICAPSIN 7-DEHYDROGENASE"/>
    <property type="match status" value="1"/>
</dbReference>
<proteinExistence type="inferred from homology"/>
<gene>
    <name evidence="3" type="ORF">DC094_06100</name>
</gene>
<dbReference type="Gene3D" id="3.40.50.720">
    <property type="entry name" value="NAD(P)-binding Rossmann-like Domain"/>
    <property type="match status" value="1"/>
</dbReference>
<evidence type="ECO:0000313" key="4">
    <source>
        <dbReference type="Proteomes" id="UP000244906"/>
    </source>
</evidence>
<dbReference type="GO" id="GO:0016491">
    <property type="term" value="F:oxidoreductase activity"/>
    <property type="evidence" value="ECO:0007669"/>
    <property type="project" value="UniProtKB-KW"/>
</dbReference>
<dbReference type="PANTHER" id="PTHR43477:SF1">
    <property type="entry name" value="DIHYDROANTICAPSIN 7-DEHYDROGENASE"/>
    <property type="match status" value="1"/>
</dbReference>
<evidence type="ECO:0000256" key="1">
    <source>
        <dbReference type="ARBA" id="ARBA00006484"/>
    </source>
</evidence>
<keyword evidence="4" id="KW-1185">Reference proteome</keyword>
<dbReference type="EMBL" id="QDDL01000002">
    <property type="protein sequence ID" value="PVZ70172.1"/>
    <property type="molecule type" value="Genomic_DNA"/>
</dbReference>